<reference evidence="1 2" key="1">
    <citation type="submission" date="2019-06" db="EMBL/GenBank/DDBJ databases">
        <title>A chromosome-scale genome assembly of the European perch, Perca fluviatilis.</title>
        <authorList>
            <person name="Roques C."/>
            <person name="Zahm M."/>
            <person name="Cabau C."/>
            <person name="Klopp C."/>
            <person name="Bouchez O."/>
            <person name="Donnadieu C."/>
            <person name="Kuhl H."/>
            <person name="Gislard M."/>
            <person name="Guendouz S."/>
            <person name="Journot L."/>
            <person name="Haffray P."/>
            <person name="Bestin A."/>
            <person name="Morvezen R."/>
            <person name="Feron R."/>
            <person name="Wen M."/>
            <person name="Jouanno E."/>
            <person name="Herpin A."/>
            <person name="Schartl M."/>
            <person name="Postlethwait J."/>
            <person name="Schaerlinger B."/>
            <person name="Chardard D."/>
            <person name="Lecocq T."/>
            <person name="Poncet C."/>
            <person name="Jaffrelo L."/>
            <person name="Lampietro C."/>
            <person name="Guiguen Y."/>
        </authorList>
    </citation>
    <scope>NUCLEOTIDE SEQUENCE [LARGE SCALE GENOMIC DNA]</scope>
    <source>
        <tissue evidence="1">Blood</tissue>
    </source>
</reference>
<accession>A0A6A5FP50</accession>
<sequence length="71" mass="8147">MFLHISIIEASSARTGEDLKQQKKGHFSKEARADRTLWINIALAKVSSVKLDSMSRRKEEFKSEEQIQSLL</sequence>
<gene>
    <name evidence="1" type="ORF">PFLUV_G00043700</name>
</gene>
<evidence type="ECO:0000313" key="1">
    <source>
        <dbReference type="EMBL" id="KAF1391592.1"/>
    </source>
</evidence>
<keyword evidence="2" id="KW-1185">Reference proteome</keyword>
<dbReference type="EMBL" id="VHII01000004">
    <property type="protein sequence ID" value="KAF1391592.1"/>
    <property type="molecule type" value="Genomic_DNA"/>
</dbReference>
<dbReference type="AlphaFoldDB" id="A0A6A5FP50"/>
<proteinExistence type="predicted"/>
<organism evidence="1 2">
    <name type="scientific">Perca fluviatilis</name>
    <name type="common">European perch</name>
    <dbReference type="NCBI Taxonomy" id="8168"/>
    <lineage>
        <taxon>Eukaryota</taxon>
        <taxon>Metazoa</taxon>
        <taxon>Chordata</taxon>
        <taxon>Craniata</taxon>
        <taxon>Vertebrata</taxon>
        <taxon>Euteleostomi</taxon>
        <taxon>Actinopterygii</taxon>
        <taxon>Neopterygii</taxon>
        <taxon>Teleostei</taxon>
        <taxon>Neoteleostei</taxon>
        <taxon>Acanthomorphata</taxon>
        <taxon>Eupercaria</taxon>
        <taxon>Perciformes</taxon>
        <taxon>Percoidei</taxon>
        <taxon>Percidae</taxon>
        <taxon>Percinae</taxon>
        <taxon>Perca</taxon>
    </lineage>
</organism>
<protein>
    <submittedName>
        <fullName evidence="1">Uncharacterized protein</fullName>
    </submittedName>
</protein>
<evidence type="ECO:0000313" key="2">
    <source>
        <dbReference type="Proteomes" id="UP000465112"/>
    </source>
</evidence>
<dbReference type="Proteomes" id="UP000465112">
    <property type="component" value="Chromosome 4"/>
</dbReference>
<comment type="caution">
    <text evidence="1">The sequence shown here is derived from an EMBL/GenBank/DDBJ whole genome shotgun (WGS) entry which is preliminary data.</text>
</comment>
<name>A0A6A5FP50_PERFL</name>